<evidence type="ECO:0000256" key="1">
    <source>
        <dbReference type="SAM" id="Phobius"/>
    </source>
</evidence>
<keyword evidence="1" id="KW-0472">Membrane</keyword>
<dbReference type="AlphaFoldDB" id="A0A9Q9EJK9"/>
<evidence type="ECO:0000313" key="3">
    <source>
        <dbReference type="Proteomes" id="UP001056384"/>
    </source>
</evidence>
<reference evidence="2" key="1">
    <citation type="submission" date="2022-06" db="EMBL/GenBank/DDBJ databases">
        <title>Complete genome sequences of two strains of the flax pathogen Septoria linicola.</title>
        <authorList>
            <person name="Lapalu N."/>
            <person name="Simon A."/>
            <person name="Demenou B."/>
            <person name="Paumier D."/>
            <person name="Guillot M.-P."/>
            <person name="Gout L."/>
            <person name="Valade R."/>
        </authorList>
    </citation>
    <scope>NUCLEOTIDE SEQUENCE</scope>
    <source>
        <strain evidence="2">SE15195</strain>
    </source>
</reference>
<organism evidence="2 3">
    <name type="scientific">Septoria linicola</name>
    <dbReference type="NCBI Taxonomy" id="215465"/>
    <lineage>
        <taxon>Eukaryota</taxon>
        <taxon>Fungi</taxon>
        <taxon>Dikarya</taxon>
        <taxon>Ascomycota</taxon>
        <taxon>Pezizomycotina</taxon>
        <taxon>Dothideomycetes</taxon>
        <taxon>Dothideomycetidae</taxon>
        <taxon>Mycosphaerellales</taxon>
        <taxon>Mycosphaerellaceae</taxon>
        <taxon>Septoria</taxon>
    </lineage>
</organism>
<dbReference type="OrthoDB" id="3630875at2759"/>
<sequence length="153" mass="16448">MPALKQDGPRLNSPWLTRRVGIMIALLSILLISLFYLEISRHGRANINLDLDQTPLTGGSSPDGLIPDTDLPAEAAGEPDCKVGDLYGSCFNDVRFFQCTPDGPLPHPCPAGQKFFCTGDGKGECDSRHSALGKGFEMVCHGKEELGACKKSD</sequence>
<evidence type="ECO:0000313" key="2">
    <source>
        <dbReference type="EMBL" id="USW51453.1"/>
    </source>
</evidence>
<dbReference type="EMBL" id="CP099420">
    <property type="protein sequence ID" value="USW51453.1"/>
    <property type="molecule type" value="Genomic_DNA"/>
</dbReference>
<proteinExistence type="predicted"/>
<keyword evidence="1" id="KW-1133">Transmembrane helix</keyword>
<dbReference type="Proteomes" id="UP001056384">
    <property type="component" value="Chromosome 3"/>
</dbReference>
<keyword evidence="1" id="KW-0812">Transmembrane</keyword>
<feature type="transmembrane region" description="Helical" evidence="1">
    <location>
        <begin position="20"/>
        <end position="37"/>
    </location>
</feature>
<accession>A0A9Q9EJK9</accession>
<name>A0A9Q9EJK9_9PEZI</name>
<protein>
    <submittedName>
        <fullName evidence="2">Uncharacterized protein</fullName>
    </submittedName>
</protein>
<gene>
    <name evidence="2" type="ORF">Slin15195_G047720</name>
</gene>
<keyword evidence="3" id="KW-1185">Reference proteome</keyword>